<dbReference type="Proteomes" id="UP000220841">
    <property type="component" value="Unassembled WGS sequence"/>
</dbReference>
<feature type="non-terminal residue" evidence="1">
    <location>
        <position position="1"/>
    </location>
</feature>
<accession>A0A2A8GX48</accession>
<evidence type="ECO:0000313" key="2">
    <source>
        <dbReference type="Proteomes" id="UP000220841"/>
    </source>
</evidence>
<evidence type="ECO:0000313" key="1">
    <source>
        <dbReference type="EMBL" id="PEP83829.1"/>
    </source>
</evidence>
<sequence length="76" mass="9173">RMVMEGLLTRKQILGKKPYLTKQLQEELKQLILHTTPAELQFDQESFWNTRNIQYLIKEKFAICISREGIRKMLHR</sequence>
<organism evidence="1 2">
    <name type="scientific">Bacillus toyonensis</name>
    <dbReference type="NCBI Taxonomy" id="155322"/>
    <lineage>
        <taxon>Bacteria</taxon>
        <taxon>Bacillati</taxon>
        <taxon>Bacillota</taxon>
        <taxon>Bacilli</taxon>
        <taxon>Bacillales</taxon>
        <taxon>Bacillaceae</taxon>
        <taxon>Bacillus</taxon>
        <taxon>Bacillus cereus group</taxon>
    </lineage>
</organism>
<gene>
    <name evidence="1" type="ORF">CN585_30995</name>
</gene>
<reference evidence="1 2" key="1">
    <citation type="submission" date="2017-09" db="EMBL/GenBank/DDBJ databases">
        <title>Large-scale bioinformatics analysis of Bacillus genomes uncovers conserved roles of natural products in bacterial physiology.</title>
        <authorList>
            <consortium name="Agbiome Team Llc"/>
            <person name="Bleich R.M."/>
            <person name="Grubbs K.J."/>
            <person name="Santa Maria K.C."/>
            <person name="Allen S.E."/>
            <person name="Farag S."/>
            <person name="Shank E.A."/>
            <person name="Bowers A."/>
        </authorList>
    </citation>
    <scope>NUCLEOTIDE SEQUENCE [LARGE SCALE GENOMIC DNA]</scope>
    <source>
        <strain evidence="1 2">AFS021349</strain>
    </source>
</reference>
<dbReference type="EMBL" id="NUBY01000406">
    <property type="protein sequence ID" value="PEP83829.1"/>
    <property type="molecule type" value="Genomic_DNA"/>
</dbReference>
<feature type="non-terminal residue" evidence="1">
    <location>
        <position position="76"/>
    </location>
</feature>
<proteinExistence type="predicted"/>
<comment type="caution">
    <text evidence="1">The sequence shown here is derived from an EMBL/GenBank/DDBJ whole genome shotgun (WGS) entry which is preliminary data.</text>
</comment>
<name>A0A2A8GX48_9BACI</name>
<dbReference type="AlphaFoldDB" id="A0A2A8GX48"/>
<protein>
    <submittedName>
        <fullName evidence="1">Uncharacterized protein</fullName>
    </submittedName>
</protein>